<proteinExistence type="predicted"/>
<protein>
    <submittedName>
        <fullName evidence="3">Tautomerase family protein</fullName>
    </submittedName>
</protein>
<feature type="region of interest" description="Disordered" evidence="1">
    <location>
        <begin position="1"/>
        <end position="24"/>
    </location>
</feature>
<evidence type="ECO:0000313" key="4">
    <source>
        <dbReference type="Proteomes" id="UP001597237"/>
    </source>
</evidence>
<sequence length="166" mass="19274">MASTKPTRSQASPTRRRADAARKIYDPESTYSADDKQQIAGRITGIYRALPRFYVGVVFQEVPRTSSFAGGEPVSDFVRIWVDHIARSFDNDDLKSRFLEAVGQLLGPFFRDRGLRWEMHVDETPFSHWTIEGLRPPLPETDAETRWRTENRPTPYLRYRRVEVRG</sequence>
<dbReference type="InterPro" id="IPR028116">
    <property type="entry name" value="Cis-CaaD-like"/>
</dbReference>
<evidence type="ECO:0000313" key="3">
    <source>
        <dbReference type="EMBL" id="MFD1785593.1"/>
    </source>
</evidence>
<name>A0ABW4N6W1_9CAUL</name>
<evidence type="ECO:0000259" key="2">
    <source>
        <dbReference type="Pfam" id="PF14832"/>
    </source>
</evidence>
<organism evidence="3 4">
    <name type="scientific">Phenylobacterium terrae</name>
    <dbReference type="NCBI Taxonomy" id="2665495"/>
    <lineage>
        <taxon>Bacteria</taxon>
        <taxon>Pseudomonadati</taxon>
        <taxon>Pseudomonadota</taxon>
        <taxon>Alphaproteobacteria</taxon>
        <taxon>Caulobacterales</taxon>
        <taxon>Caulobacteraceae</taxon>
        <taxon>Phenylobacterium</taxon>
    </lineage>
</organism>
<dbReference type="InterPro" id="IPR014347">
    <property type="entry name" value="Tautomerase/MIF_sf"/>
</dbReference>
<accession>A0ABW4N6W1</accession>
<dbReference type="RefSeq" id="WP_377281633.1">
    <property type="nucleotide sequence ID" value="NZ_JBHRSI010000004.1"/>
</dbReference>
<evidence type="ECO:0000256" key="1">
    <source>
        <dbReference type="SAM" id="MobiDB-lite"/>
    </source>
</evidence>
<feature type="domain" description="Tautomerase cis-CaaD-like" evidence="2">
    <location>
        <begin position="23"/>
        <end position="152"/>
    </location>
</feature>
<reference evidence="4" key="1">
    <citation type="journal article" date="2019" name="Int. J. Syst. Evol. Microbiol.">
        <title>The Global Catalogue of Microorganisms (GCM) 10K type strain sequencing project: providing services to taxonomists for standard genome sequencing and annotation.</title>
        <authorList>
            <consortium name="The Broad Institute Genomics Platform"/>
            <consortium name="The Broad Institute Genome Sequencing Center for Infectious Disease"/>
            <person name="Wu L."/>
            <person name="Ma J."/>
        </authorList>
    </citation>
    <scope>NUCLEOTIDE SEQUENCE [LARGE SCALE GENOMIC DNA]</scope>
    <source>
        <strain evidence="4">DFY28</strain>
    </source>
</reference>
<dbReference type="EMBL" id="JBHUEY010000012">
    <property type="protein sequence ID" value="MFD1785593.1"/>
    <property type="molecule type" value="Genomic_DNA"/>
</dbReference>
<dbReference type="Proteomes" id="UP001597237">
    <property type="component" value="Unassembled WGS sequence"/>
</dbReference>
<comment type="caution">
    <text evidence="3">The sequence shown here is derived from an EMBL/GenBank/DDBJ whole genome shotgun (WGS) entry which is preliminary data.</text>
</comment>
<feature type="compositionally biased region" description="Polar residues" evidence="1">
    <location>
        <begin position="1"/>
        <end position="13"/>
    </location>
</feature>
<gene>
    <name evidence="3" type="ORF">ACFSC0_19515</name>
</gene>
<keyword evidence="4" id="KW-1185">Reference proteome</keyword>
<dbReference type="Gene3D" id="3.30.429.10">
    <property type="entry name" value="Macrophage Migration Inhibitory Factor"/>
    <property type="match status" value="1"/>
</dbReference>
<dbReference type="Pfam" id="PF14832">
    <property type="entry name" value="Tautomerase_3"/>
    <property type="match status" value="1"/>
</dbReference>